<dbReference type="InterPro" id="IPR027555">
    <property type="entry name" value="Mo5U34_MeTrfas-like"/>
</dbReference>
<dbReference type="AlphaFoldDB" id="A0A245ZMC7"/>
<dbReference type="EMBL" id="NBBJ01000002">
    <property type="protein sequence ID" value="OWK30893.1"/>
    <property type="molecule type" value="Genomic_DNA"/>
</dbReference>
<comment type="caution">
    <text evidence="1">The sequence shown here is derived from an EMBL/GenBank/DDBJ whole genome shotgun (WGS) entry which is preliminary data.</text>
</comment>
<sequence length="271" mass="29673">MPVAARSNDETRKRELSSSIAALAPWFHNIDLNGVQTAPEHFLGNYPGDKFARFANIFPADLTGKSVLDIGCNAGFYSVEAKRRGAARVVGIDSDDRYLAQARLATDALGFTGVEFRNLSVYDVAALGEQFDLVIFMGVLYHLRHPLLALDLIREHVAGDAMLFQTLQQGAREVADVPEDHPFFEPGTYTPPAYFDAPGYPKMHFIERKFAGDWTNWWAPNAAASQAMLRAAGFTVEAQADGDVYYCRVAPVPFGQYGPTAVYPAKGGTSS</sequence>
<dbReference type="InterPro" id="IPR027554">
    <property type="entry name" value="Meth_Rta_06860"/>
</dbReference>
<dbReference type="CDD" id="cd02440">
    <property type="entry name" value="AdoMet_MTases"/>
    <property type="match status" value="1"/>
</dbReference>
<keyword evidence="1" id="KW-0489">Methyltransferase</keyword>
<protein>
    <submittedName>
        <fullName evidence="1">tRNA (Mo5U34)-methyltransferase</fullName>
        <ecNumber evidence="1">2.1.1.-</ecNumber>
    </submittedName>
</protein>
<name>A0A245ZMC7_9SPHN</name>
<dbReference type="PANTHER" id="PTHR43861">
    <property type="entry name" value="TRANS-ACONITATE 2-METHYLTRANSFERASE-RELATED"/>
    <property type="match status" value="1"/>
</dbReference>
<dbReference type="GO" id="GO:0032259">
    <property type="term" value="P:methylation"/>
    <property type="evidence" value="ECO:0007669"/>
    <property type="project" value="UniProtKB-KW"/>
</dbReference>
<dbReference type="RefSeq" id="WP_088333566.1">
    <property type="nucleotide sequence ID" value="NZ_NBBJ01000002.1"/>
</dbReference>
<evidence type="ECO:0000313" key="2">
    <source>
        <dbReference type="Proteomes" id="UP000197783"/>
    </source>
</evidence>
<dbReference type="Proteomes" id="UP000197783">
    <property type="component" value="Unassembled WGS sequence"/>
</dbReference>
<dbReference type="NCBIfam" id="TIGR04290">
    <property type="entry name" value="meth_Rta_06860"/>
    <property type="match status" value="1"/>
</dbReference>
<proteinExistence type="predicted"/>
<organism evidence="1 2">
    <name type="scientific">Sphingomonas mucosissima</name>
    <dbReference type="NCBI Taxonomy" id="370959"/>
    <lineage>
        <taxon>Bacteria</taxon>
        <taxon>Pseudomonadati</taxon>
        <taxon>Pseudomonadota</taxon>
        <taxon>Alphaproteobacteria</taxon>
        <taxon>Sphingomonadales</taxon>
        <taxon>Sphingomonadaceae</taxon>
        <taxon>Sphingomonas</taxon>
    </lineage>
</organism>
<dbReference type="Pfam" id="PF08003">
    <property type="entry name" value="Methyltransf_9"/>
    <property type="match status" value="1"/>
</dbReference>
<keyword evidence="2" id="KW-1185">Reference proteome</keyword>
<gene>
    <name evidence="1" type="primary">cmoB</name>
    <name evidence="1" type="ORF">SPMU_18830</name>
</gene>
<dbReference type="OrthoDB" id="9765084at2"/>
<keyword evidence="1" id="KW-0808">Transferase</keyword>
<dbReference type="InterPro" id="IPR029063">
    <property type="entry name" value="SAM-dependent_MTases_sf"/>
</dbReference>
<dbReference type="Gene3D" id="3.40.50.150">
    <property type="entry name" value="Vaccinia Virus protein VP39"/>
    <property type="match status" value="1"/>
</dbReference>
<dbReference type="GO" id="GO:0008168">
    <property type="term" value="F:methyltransferase activity"/>
    <property type="evidence" value="ECO:0007669"/>
    <property type="project" value="UniProtKB-KW"/>
</dbReference>
<dbReference type="EC" id="2.1.1.-" evidence="1"/>
<accession>A0A245ZMC7</accession>
<evidence type="ECO:0000313" key="1">
    <source>
        <dbReference type="EMBL" id="OWK30893.1"/>
    </source>
</evidence>
<dbReference type="SUPFAM" id="SSF53335">
    <property type="entry name" value="S-adenosyl-L-methionine-dependent methyltransferases"/>
    <property type="match status" value="1"/>
</dbReference>
<reference evidence="1 2" key="1">
    <citation type="submission" date="2017-03" db="EMBL/GenBank/DDBJ databases">
        <title>Genome sequence of Sphingomonas mucosissima DSM 17494.</title>
        <authorList>
            <person name="Poehlein A."/>
            <person name="Wuebbeler J.H."/>
            <person name="Steinbuechel A."/>
            <person name="Daniel R."/>
        </authorList>
    </citation>
    <scope>NUCLEOTIDE SEQUENCE [LARGE SCALE GENOMIC DNA]</scope>
    <source>
        <strain evidence="1 2">DSM 17494</strain>
    </source>
</reference>